<keyword evidence="3" id="KW-0186">Copper</keyword>
<dbReference type="InterPro" id="IPR002355">
    <property type="entry name" value="Cu_oxidase_Cu_BS"/>
</dbReference>
<evidence type="ECO:0000259" key="6">
    <source>
        <dbReference type="Pfam" id="PF07731"/>
    </source>
</evidence>
<dbReference type="InterPro" id="IPR001117">
    <property type="entry name" value="Cu-oxidase_2nd"/>
</dbReference>
<dbReference type="EMBL" id="JAGETX010000010">
    <property type="protein sequence ID" value="MBO3272218.1"/>
    <property type="molecule type" value="Genomic_DNA"/>
</dbReference>
<dbReference type="RefSeq" id="WP_208308492.1">
    <property type="nucleotide sequence ID" value="NZ_JAGETX010000010.1"/>
</dbReference>
<evidence type="ECO:0000259" key="5">
    <source>
        <dbReference type="Pfam" id="PF00394"/>
    </source>
</evidence>
<feature type="domain" description="Plastocyanin-like" evidence="6">
    <location>
        <begin position="496"/>
        <end position="605"/>
    </location>
</feature>
<organism evidence="8 9">
    <name type="scientific">Hymenobacter defluvii</name>
    <dbReference type="NCBI Taxonomy" id="2054411"/>
    <lineage>
        <taxon>Bacteria</taxon>
        <taxon>Pseudomonadati</taxon>
        <taxon>Bacteroidota</taxon>
        <taxon>Cytophagia</taxon>
        <taxon>Cytophagales</taxon>
        <taxon>Hymenobacteraceae</taxon>
        <taxon>Hymenobacter</taxon>
    </lineage>
</organism>
<dbReference type="InterPro" id="IPR011706">
    <property type="entry name" value="Cu-oxidase_C"/>
</dbReference>
<evidence type="ECO:0000256" key="1">
    <source>
        <dbReference type="ARBA" id="ARBA00022723"/>
    </source>
</evidence>
<reference evidence="8 9" key="1">
    <citation type="submission" date="2021-03" db="EMBL/GenBank/DDBJ databases">
        <authorList>
            <person name="Kim M.K."/>
        </authorList>
    </citation>
    <scope>NUCLEOTIDE SEQUENCE [LARGE SCALE GENOMIC DNA]</scope>
    <source>
        <strain evidence="8 9">BT507</strain>
    </source>
</reference>
<evidence type="ECO:0000313" key="9">
    <source>
        <dbReference type="Proteomes" id="UP000670527"/>
    </source>
</evidence>
<feature type="domain" description="Plastocyanin-like" evidence="7">
    <location>
        <begin position="65"/>
        <end position="173"/>
    </location>
</feature>
<keyword evidence="4" id="KW-0732">Signal</keyword>
<dbReference type="InterPro" id="IPR045087">
    <property type="entry name" value="Cu-oxidase_fam"/>
</dbReference>
<feature type="domain" description="Plastocyanin-like" evidence="5">
    <location>
        <begin position="233"/>
        <end position="333"/>
    </location>
</feature>
<evidence type="ECO:0000259" key="7">
    <source>
        <dbReference type="Pfam" id="PF07732"/>
    </source>
</evidence>
<dbReference type="PANTHER" id="PTHR11709:SF394">
    <property type="entry name" value="FI03373P-RELATED"/>
    <property type="match status" value="1"/>
</dbReference>
<evidence type="ECO:0000256" key="4">
    <source>
        <dbReference type="SAM" id="SignalP"/>
    </source>
</evidence>
<sequence>MPVSTPHHYLRQLGLLLALVLSAALTAPAQQAAPAAYAPLYSDPAGAAARPDRHLVRYTLRVSDTTLTIGGVRNRALVTNGQLPAPTLTFTEGDTALIFVHNATHKSISFHWHGMLLPNKYDGVPLLTTMPIEPGQTLQYKFPLVQHGTLWYHSHTRLNEQLGQYGALVVYPPRPLPTPDQVVLLSDWTRERPWEVLRSLKRETDWYAIKRGSVQSYGGAVAQGFLGTKLRQEWKRMPEMDLADVYYQHDLVNGQPSQQLSTARPGQPVRLRVINGSSASYFWVQFGGGKLRVVAADGVDVQPVEVDKLLIGTAETYDVEVTPPAAGQYELRDTSWDMAQHTSLWLGTGEQHPAPTLPRINYYQLVQEMNNMMRQMPGMKMGRAPAGIPAPAVVSAGQAPPPPGPGMHMNQGQKNNMDMGGMGKPGGMDMGSPPQPMAGMNRNDKKGSMKAAPLGTFVTGHRQLQAAYPQETLLDYTMLKAPQPTTIPADRPVRTIHLYLTGNMFRYVWSLNNVVLSNADKIAIKRGETVRFVLHNTTMMSHPMHLHGHYFRVVNGQGDYSPLKNTLSVAPMDLVTLEFEANEYKDWFFHCHLLYHLDSGMARIVHYAGDSVRTDNPKLLARFVWQDRKLFPFAEASGQSQGTFLQGGVRNSYWLLRQEARFDWHGDYESETHLQRYLGPKQFVAVYAGADFRDNSPYLAPDVQKRDEQGRLQNSKDFRRVACVGVRYFLPLLVWSDLRLDTGGKLRLQLERQGLPLTRRLRTDLMVNSDREYTIIPYYILGKYVALAGSYDSDYGWGAGLRIIY</sequence>
<dbReference type="Proteomes" id="UP000670527">
    <property type="component" value="Unassembled WGS sequence"/>
</dbReference>
<dbReference type="InterPro" id="IPR008972">
    <property type="entry name" value="Cupredoxin"/>
</dbReference>
<gene>
    <name evidence="8" type="ORF">J4D97_16295</name>
</gene>
<dbReference type="CDD" id="cd13896">
    <property type="entry name" value="CuRO_3_CopA"/>
    <property type="match status" value="1"/>
</dbReference>
<evidence type="ECO:0000313" key="8">
    <source>
        <dbReference type="EMBL" id="MBO3272218.1"/>
    </source>
</evidence>
<keyword evidence="1" id="KW-0479">Metal-binding</keyword>
<name>A0ABS3TGA1_9BACT</name>
<evidence type="ECO:0000256" key="2">
    <source>
        <dbReference type="ARBA" id="ARBA00023002"/>
    </source>
</evidence>
<feature type="signal peptide" evidence="4">
    <location>
        <begin position="1"/>
        <end position="32"/>
    </location>
</feature>
<keyword evidence="9" id="KW-1185">Reference proteome</keyword>
<accession>A0ABS3TGA1</accession>
<evidence type="ECO:0000256" key="3">
    <source>
        <dbReference type="ARBA" id="ARBA00023008"/>
    </source>
</evidence>
<dbReference type="InterPro" id="IPR034279">
    <property type="entry name" value="CuRO_3_CopA"/>
</dbReference>
<keyword evidence="2" id="KW-0560">Oxidoreductase</keyword>
<dbReference type="Pfam" id="PF07731">
    <property type="entry name" value="Cu-oxidase_2"/>
    <property type="match status" value="1"/>
</dbReference>
<dbReference type="Gene3D" id="2.60.40.420">
    <property type="entry name" value="Cupredoxins - blue copper proteins"/>
    <property type="match status" value="3"/>
</dbReference>
<dbReference type="PROSITE" id="PS00080">
    <property type="entry name" value="MULTICOPPER_OXIDASE2"/>
    <property type="match status" value="1"/>
</dbReference>
<dbReference type="SUPFAM" id="SSF49503">
    <property type="entry name" value="Cupredoxins"/>
    <property type="match status" value="3"/>
</dbReference>
<dbReference type="Pfam" id="PF00394">
    <property type="entry name" value="Cu-oxidase"/>
    <property type="match status" value="1"/>
</dbReference>
<protein>
    <submittedName>
        <fullName evidence="8">Multicopper oxidase domain-containing protein</fullName>
    </submittedName>
</protein>
<feature type="chain" id="PRO_5047447611" evidence="4">
    <location>
        <begin position="33"/>
        <end position="805"/>
    </location>
</feature>
<dbReference type="InterPro" id="IPR011707">
    <property type="entry name" value="Cu-oxidase-like_N"/>
</dbReference>
<comment type="caution">
    <text evidence="8">The sequence shown here is derived from an EMBL/GenBank/DDBJ whole genome shotgun (WGS) entry which is preliminary data.</text>
</comment>
<dbReference type="PANTHER" id="PTHR11709">
    <property type="entry name" value="MULTI-COPPER OXIDASE"/>
    <property type="match status" value="1"/>
</dbReference>
<proteinExistence type="predicted"/>
<dbReference type="Pfam" id="PF07732">
    <property type="entry name" value="Cu-oxidase_3"/>
    <property type="match status" value="1"/>
</dbReference>